<protein>
    <submittedName>
        <fullName evidence="2">Uncharacterized protein</fullName>
    </submittedName>
</protein>
<dbReference type="EMBL" id="JAPCWZ010000009">
    <property type="protein sequence ID" value="KAK8851766.1"/>
    <property type="molecule type" value="Genomic_DNA"/>
</dbReference>
<proteinExistence type="predicted"/>
<feature type="compositionally biased region" description="Basic and acidic residues" evidence="1">
    <location>
        <begin position="72"/>
        <end position="90"/>
    </location>
</feature>
<accession>A0ABR2HRP9</accession>
<evidence type="ECO:0000313" key="3">
    <source>
        <dbReference type="Proteomes" id="UP001390339"/>
    </source>
</evidence>
<feature type="region of interest" description="Disordered" evidence="1">
    <location>
        <begin position="68"/>
        <end position="128"/>
    </location>
</feature>
<organism evidence="2 3">
    <name type="scientific">Apiospora arundinis</name>
    <dbReference type="NCBI Taxonomy" id="335852"/>
    <lineage>
        <taxon>Eukaryota</taxon>
        <taxon>Fungi</taxon>
        <taxon>Dikarya</taxon>
        <taxon>Ascomycota</taxon>
        <taxon>Pezizomycotina</taxon>
        <taxon>Sordariomycetes</taxon>
        <taxon>Xylariomycetidae</taxon>
        <taxon>Amphisphaeriales</taxon>
        <taxon>Apiosporaceae</taxon>
        <taxon>Apiospora</taxon>
    </lineage>
</organism>
<sequence length="495" mass="54714">MGNESGPAARGDDLDRAIRSLMLLLSGIKSADLPPCIDAMRNLCIRAPEGARWLSTQIVCELARVDTTPADRGSDHGLPKTLKRTRDSDRSYQPSKRMRMTEEPPQTPADVPHDGDGLSFEQDSPTGERQIKRLRSENITLVGRLHEALQKVDELHHCARAADPTQTLTLSHENIFLKKQLLSLETARQNSGLIRTGNLGPSRKDISTELDLIEDSIADACASLSWCSRVLDQPNETTNSVLSQLTSTLCGLGFESFVAHCKQHRIGMVDVLRSLVATALWALVWRHPLEETVAEESPILRHHKKQVSAIYGPHALHRVELLAYNSLVAEPHFDTHFVAGHTESLLGYMCHILEPLLDSEPKQLDGNELGISDSAPPALFEDVMKRTIELAAKLHLTDRCCIWKFFQPGSNFDPQAMKPVERTSVDTASSGTSHQARQAPSRDVETVQLCIFPAFYVSKILGSRASSDGNERTTMSASDDLSDYQLVAKGLVLIR</sequence>
<comment type="caution">
    <text evidence="2">The sequence shown here is derived from an EMBL/GenBank/DDBJ whole genome shotgun (WGS) entry which is preliminary data.</text>
</comment>
<gene>
    <name evidence="2" type="ORF">PGQ11_014245</name>
</gene>
<evidence type="ECO:0000313" key="2">
    <source>
        <dbReference type="EMBL" id="KAK8851766.1"/>
    </source>
</evidence>
<keyword evidence="3" id="KW-1185">Reference proteome</keyword>
<dbReference type="Proteomes" id="UP001390339">
    <property type="component" value="Unassembled WGS sequence"/>
</dbReference>
<name>A0ABR2HRP9_9PEZI</name>
<reference evidence="2 3" key="1">
    <citation type="journal article" date="2024" name="IMA Fungus">
        <title>Apiospora arundinis, a panoply of carbohydrate-active enzymes and secondary metabolites.</title>
        <authorList>
            <person name="Sorensen T."/>
            <person name="Petersen C."/>
            <person name="Muurmann A.T."/>
            <person name="Christiansen J.V."/>
            <person name="Brundto M.L."/>
            <person name="Overgaard C.K."/>
            <person name="Boysen A.T."/>
            <person name="Wollenberg R.D."/>
            <person name="Larsen T.O."/>
            <person name="Sorensen J.L."/>
            <person name="Nielsen K.L."/>
            <person name="Sondergaard T.E."/>
        </authorList>
    </citation>
    <scope>NUCLEOTIDE SEQUENCE [LARGE SCALE GENOMIC DNA]</scope>
    <source>
        <strain evidence="2 3">AAU 773</strain>
    </source>
</reference>
<evidence type="ECO:0000256" key="1">
    <source>
        <dbReference type="SAM" id="MobiDB-lite"/>
    </source>
</evidence>